<dbReference type="STRING" id="342668.A0A1B8GDI5"/>
<feature type="region of interest" description="Disordered" evidence="1">
    <location>
        <begin position="257"/>
        <end position="318"/>
    </location>
</feature>
<proteinExistence type="predicted"/>
<dbReference type="GeneID" id="28841885"/>
<reference evidence="4 5" key="1">
    <citation type="submission" date="2016-03" db="EMBL/GenBank/DDBJ databases">
        <title>Comparative genomics of Pseudogymnoascus destructans, the fungus causing white-nose syndrome of bats.</title>
        <authorList>
            <person name="Palmer J.M."/>
            <person name="Drees K.P."/>
            <person name="Foster J.T."/>
            <person name="Lindner D.L."/>
        </authorList>
    </citation>
    <scope>NUCLEOTIDE SEQUENCE [LARGE SCALE GENOMIC DNA]</scope>
    <source>
        <strain evidence="4 5">UAMH 10579</strain>
    </source>
</reference>
<feature type="compositionally biased region" description="Polar residues" evidence="1">
    <location>
        <begin position="294"/>
        <end position="309"/>
    </location>
</feature>
<reference evidence="5" key="2">
    <citation type="journal article" date="2018" name="Nat. Commun.">
        <title>Extreme sensitivity to ultraviolet light in the fungal pathogen causing white-nose syndrome of bats.</title>
        <authorList>
            <person name="Palmer J.M."/>
            <person name="Drees K.P."/>
            <person name="Foster J.T."/>
            <person name="Lindner D.L."/>
        </authorList>
    </citation>
    <scope>NUCLEOTIDE SEQUENCE [LARGE SCALE GENOMIC DNA]</scope>
    <source>
        <strain evidence="5">UAMH 10579</strain>
    </source>
</reference>
<keyword evidence="5" id="KW-1185">Reference proteome</keyword>
<name>A0A1B8GDI5_9PEZI</name>
<feature type="compositionally biased region" description="Polar residues" evidence="1">
    <location>
        <begin position="351"/>
        <end position="366"/>
    </location>
</feature>
<evidence type="ECO:0000256" key="1">
    <source>
        <dbReference type="SAM" id="MobiDB-lite"/>
    </source>
</evidence>
<keyword evidence="2" id="KW-0812">Transmembrane</keyword>
<feature type="transmembrane region" description="Helical" evidence="2">
    <location>
        <begin position="197"/>
        <end position="217"/>
    </location>
</feature>
<gene>
    <name evidence="4" type="ORF">VE01_08499</name>
</gene>
<feature type="domain" description="DUF7703" evidence="3">
    <location>
        <begin position="18"/>
        <end position="252"/>
    </location>
</feature>
<feature type="transmembrane region" description="Helical" evidence="2">
    <location>
        <begin position="159"/>
        <end position="177"/>
    </location>
</feature>
<dbReference type="PANTHER" id="PTHR37013">
    <property type="entry name" value="INTEGRAL MEMBRANE PROTEIN (AFU_ORTHOLOGUE AFUA_1G05950)-RELATED"/>
    <property type="match status" value="1"/>
</dbReference>
<keyword evidence="2" id="KW-0472">Membrane</keyword>
<evidence type="ECO:0000259" key="3">
    <source>
        <dbReference type="Pfam" id="PF24802"/>
    </source>
</evidence>
<feature type="transmembrane region" description="Helical" evidence="2">
    <location>
        <begin position="80"/>
        <end position="106"/>
    </location>
</feature>
<dbReference type="InterPro" id="IPR056120">
    <property type="entry name" value="DUF7703"/>
</dbReference>
<organism evidence="4 5">
    <name type="scientific">Pseudogymnoascus verrucosus</name>
    <dbReference type="NCBI Taxonomy" id="342668"/>
    <lineage>
        <taxon>Eukaryota</taxon>
        <taxon>Fungi</taxon>
        <taxon>Dikarya</taxon>
        <taxon>Ascomycota</taxon>
        <taxon>Pezizomycotina</taxon>
        <taxon>Leotiomycetes</taxon>
        <taxon>Thelebolales</taxon>
        <taxon>Thelebolaceae</taxon>
        <taxon>Pseudogymnoascus</taxon>
    </lineage>
</organism>
<feature type="transmembrane region" description="Helical" evidence="2">
    <location>
        <begin position="118"/>
        <end position="139"/>
    </location>
</feature>
<evidence type="ECO:0000256" key="2">
    <source>
        <dbReference type="SAM" id="Phobius"/>
    </source>
</evidence>
<dbReference type="OrthoDB" id="405906at2759"/>
<dbReference type="EMBL" id="KV460249">
    <property type="protein sequence ID" value="OBT93877.1"/>
    <property type="molecule type" value="Genomic_DNA"/>
</dbReference>
<dbReference type="PANTHER" id="PTHR37013:SF3">
    <property type="entry name" value="INTEGRAL MEMBRANE PROTEIN (AFU_ORTHOLOGUE AFUA_1G05950)"/>
    <property type="match status" value="1"/>
</dbReference>
<accession>A0A1B8GDI5</accession>
<feature type="transmembrane region" description="Helical" evidence="2">
    <location>
        <begin position="50"/>
        <end position="74"/>
    </location>
</feature>
<keyword evidence="2" id="KW-1133">Transmembrane helix</keyword>
<feature type="region of interest" description="Disordered" evidence="1">
    <location>
        <begin position="333"/>
        <end position="374"/>
    </location>
</feature>
<sequence>MSANNGLTGALETTTLPIAMTISAFTAIAWYLVIDLNVVIWMTFKRRHGLYFYSLLCASWGIALFALAFLMKFFNIWENPYISCTFITIGWYAMVTGQSLVLYSRLHLVVHDKRNIRWVLYMIITSVVLFHFPTTVMTFGANSDKADLFATPYSIMEKIQVTAFCIQEFIISGLYIYATRQILKPGGTFQKKRTRQVMMHLIYVNVIVMLMDITLLGTEYANLYEIQITFKSALYSVKLRLEFAVLNQLRSLVFPGDGSGGNQSSSNHNHQSRPREGTALRTLQGQGHQADEAAQSNNYTCFASSNKPSPLSRRGEDDTRVIIATEVVVKTEDASKTNQGAGTRTDIVANGRTSRQNGKLSPSSSEVEFANAGY</sequence>
<evidence type="ECO:0000313" key="5">
    <source>
        <dbReference type="Proteomes" id="UP000091956"/>
    </source>
</evidence>
<dbReference type="Proteomes" id="UP000091956">
    <property type="component" value="Unassembled WGS sequence"/>
</dbReference>
<dbReference type="RefSeq" id="XP_018127610.1">
    <property type="nucleotide sequence ID" value="XM_018277921.2"/>
</dbReference>
<dbReference type="AlphaFoldDB" id="A0A1B8GDI5"/>
<dbReference type="Pfam" id="PF24802">
    <property type="entry name" value="DUF7703"/>
    <property type="match status" value="1"/>
</dbReference>
<evidence type="ECO:0000313" key="4">
    <source>
        <dbReference type="EMBL" id="OBT93877.1"/>
    </source>
</evidence>
<protein>
    <recommendedName>
        <fullName evidence="3">DUF7703 domain-containing protein</fullName>
    </recommendedName>
</protein>
<feature type="transmembrane region" description="Helical" evidence="2">
    <location>
        <begin position="16"/>
        <end position="38"/>
    </location>
</feature>